<keyword evidence="1" id="KW-0472">Membrane</keyword>
<feature type="transmembrane region" description="Helical" evidence="1">
    <location>
        <begin position="80"/>
        <end position="101"/>
    </location>
</feature>
<feature type="transmembrane region" description="Helical" evidence="1">
    <location>
        <begin position="54"/>
        <end position="74"/>
    </location>
</feature>
<dbReference type="EMBL" id="CP136508">
    <property type="protein sequence ID" value="WUR13682.1"/>
    <property type="molecule type" value="Genomic_DNA"/>
</dbReference>
<dbReference type="Proteomes" id="UP000321323">
    <property type="component" value="Chromosome"/>
</dbReference>
<name>A0ABZ1ULQ6_9BURK</name>
<evidence type="ECO:0008006" key="4">
    <source>
        <dbReference type="Google" id="ProtNLM"/>
    </source>
</evidence>
<proteinExistence type="predicted"/>
<sequence length="296" mass="32266">MALRHPHRRRPGNFGTILDHAERVVRLVLSTVVVAILLWLCWTDPVLSANSQTYLKALMALAFAVLMASLAGLLEFEGRVPGWTVRAAGASAIFALVWFTLPASVGSLERRVAADINIGKLALFDIRSMEPPGDPRLQAAAAVAVTVPVDVVATSRFNEAHPAAVRGAVLRLTAGTHTVTLPWLYFVRHVPGQGGSWLSADPLATAQTFEIAAGTHQYREVLFASHPDQLNWGQVVRHLERAGTLELKVLWKTEQVQGPTGIEQSCRAAIDVRSGALRRALRNARHPGRFVFNCVM</sequence>
<accession>A0ABZ1ULQ6</accession>
<evidence type="ECO:0000313" key="3">
    <source>
        <dbReference type="Proteomes" id="UP000321323"/>
    </source>
</evidence>
<gene>
    <name evidence="2" type="ORF">E7V67_000835</name>
</gene>
<keyword evidence="1" id="KW-0812">Transmembrane</keyword>
<reference evidence="2 3" key="1">
    <citation type="journal article" date="2019" name="Int. J. Syst. Evol. Microbiol.">
        <title>The Draft Whole-Genome Sequence of the Antibiotic Producer Empedobacter haloabium ATCC 31962 Provides Indications for Its Taxonomic Reclassification.</title>
        <authorList>
            <person name="Miess H."/>
            <person name="Arlt P."/>
            <person name="Apel A.K."/>
            <person name="Weber T."/>
            <person name="Nieselt K."/>
            <person name="Hanssen F."/>
            <person name="Czemmel S."/>
            <person name="Nahnsen S."/>
            <person name="Gross H."/>
        </authorList>
    </citation>
    <scope>NUCLEOTIDE SEQUENCE [LARGE SCALE GENOMIC DNA]</scope>
    <source>
        <strain evidence="2 3">ATCC 31962</strain>
    </source>
</reference>
<organism evidence="2 3">
    <name type="scientific">[Empedobacter] haloabium</name>
    <dbReference type="NCBI Taxonomy" id="592317"/>
    <lineage>
        <taxon>Bacteria</taxon>
        <taxon>Pseudomonadati</taxon>
        <taxon>Pseudomonadota</taxon>
        <taxon>Betaproteobacteria</taxon>
        <taxon>Burkholderiales</taxon>
        <taxon>Oxalobacteraceae</taxon>
        <taxon>Telluria group</taxon>
        <taxon>Telluria group incertae sedis</taxon>
    </lineage>
</organism>
<evidence type="ECO:0000256" key="1">
    <source>
        <dbReference type="SAM" id="Phobius"/>
    </source>
</evidence>
<keyword evidence="3" id="KW-1185">Reference proteome</keyword>
<evidence type="ECO:0000313" key="2">
    <source>
        <dbReference type="EMBL" id="WUR13682.1"/>
    </source>
</evidence>
<protein>
    <recommendedName>
        <fullName evidence="4">DUF4131 domain-containing protein</fullName>
    </recommendedName>
</protein>
<feature type="transmembrane region" description="Helical" evidence="1">
    <location>
        <begin position="24"/>
        <end position="42"/>
    </location>
</feature>
<keyword evidence="1" id="KW-1133">Transmembrane helix</keyword>